<name>A0ABS9LX58_9BRAD</name>
<evidence type="ECO:0000313" key="3">
    <source>
        <dbReference type="Proteomes" id="UP001139012"/>
    </source>
</evidence>
<evidence type="ECO:0008006" key="4">
    <source>
        <dbReference type="Google" id="ProtNLM"/>
    </source>
</evidence>
<feature type="transmembrane region" description="Helical" evidence="1">
    <location>
        <begin position="39"/>
        <end position="57"/>
    </location>
</feature>
<organism evidence="2 3">
    <name type="scientific">Bradyrhizobium zhengyangense</name>
    <dbReference type="NCBI Taxonomy" id="2911009"/>
    <lineage>
        <taxon>Bacteria</taxon>
        <taxon>Pseudomonadati</taxon>
        <taxon>Pseudomonadota</taxon>
        <taxon>Alphaproteobacteria</taxon>
        <taxon>Hyphomicrobiales</taxon>
        <taxon>Nitrobacteraceae</taxon>
        <taxon>Bradyrhizobium</taxon>
    </lineage>
</organism>
<dbReference type="EMBL" id="JAKLUA010000015">
    <property type="protein sequence ID" value="MCG2671610.1"/>
    <property type="molecule type" value="Genomic_DNA"/>
</dbReference>
<gene>
    <name evidence="2" type="ORF">L6637_32115</name>
</gene>
<reference evidence="2" key="1">
    <citation type="submission" date="2022-01" db="EMBL/GenBank/DDBJ databases">
        <title>Genome sequnece data of strain Bradyrhizobium sp. nov.</title>
        <authorList>
            <person name="Zhang J."/>
        </authorList>
    </citation>
    <scope>NUCLEOTIDE SEQUENCE</scope>
    <source>
        <strain evidence="2">WYCCWR 12774</strain>
    </source>
</reference>
<dbReference type="RefSeq" id="WP_237873054.1">
    <property type="nucleotide sequence ID" value="NZ_JAKLUA010000015.1"/>
</dbReference>
<dbReference type="Proteomes" id="UP001139012">
    <property type="component" value="Unassembled WGS sequence"/>
</dbReference>
<keyword evidence="1" id="KW-0812">Transmembrane</keyword>
<feature type="transmembrane region" description="Helical" evidence="1">
    <location>
        <begin position="69"/>
        <end position="89"/>
    </location>
</feature>
<accession>A0ABS9LX58</accession>
<keyword evidence="1" id="KW-0472">Membrane</keyword>
<feature type="transmembrane region" description="Helical" evidence="1">
    <location>
        <begin position="101"/>
        <end position="127"/>
    </location>
</feature>
<proteinExistence type="predicted"/>
<protein>
    <recommendedName>
        <fullName evidence="4">Acyltransferase 3 domain-containing protein</fullName>
    </recommendedName>
</protein>
<comment type="caution">
    <text evidence="2">The sequence shown here is derived from an EMBL/GenBank/DDBJ whole genome shotgun (WGS) entry which is preliminary data.</text>
</comment>
<evidence type="ECO:0000313" key="2">
    <source>
        <dbReference type="EMBL" id="MCG2671610.1"/>
    </source>
</evidence>
<evidence type="ECO:0000256" key="1">
    <source>
        <dbReference type="SAM" id="Phobius"/>
    </source>
</evidence>
<sequence>MTKLQTYGVYWLSGTWSLAIEEQFYLIFPLVVRLIPLSILPRVLIVVICICPIGRFIDSFTFDQFGYYVLPQFRADVIAIGALIACYRLSGSRSAVVTRRVRLALLGASCLVPLIMISGTSTFHAAAWQHTLAAIF</sequence>
<keyword evidence="3" id="KW-1185">Reference proteome</keyword>
<keyword evidence="1" id="KW-1133">Transmembrane helix</keyword>